<reference evidence="1 2" key="1">
    <citation type="submission" date="2023-03" db="EMBL/GenBank/DDBJ databases">
        <title>WGS of Gossypium arboreum.</title>
        <authorList>
            <person name="Yu D."/>
        </authorList>
    </citation>
    <scope>NUCLEOTIDE SEQUENCE [LARGE SCALE GENOMIC DNA]</scope>
    <source>
        <tissue evidence="1">Leaf</tissue>
    </source>
</reference>
<protein>
    <recommendedName>
        <fullName evidence="3">MULE transposase domain-containing protein</fullName>
    </recommendedName>
</protein>
<keyword evidence="2" id="KW-1185">Reference proteome</keyword>
<gene>
    <name evidence="1" type="ORF">PVK06_009007</name>
</gene>
<dbReference type="PANTHER" id="PTHR31973:SF187">
    <property type="entry name" value="MUTATOR TRANSPOSASE MUDRA PROTEIN"/>
    <property type="match status" value="1"/>
</dbReference>
<dbReference type="Proteomes" id="UP001358586">
    <property type="component" value="Chromosome 3"/>
</dbReference>
<organism evidence="1 2">
    <name type="scientific">Gossypium arboreum</name>
    <name type="common">Tree cotton</name>
    <name type="synonym">Gossypium nanking</name>
    <dbReference type="NCBI Taxonomy" id="29729"/>
    <lineage>
        <taxon>Eukaryota</taxon>
        <taxon>Viridiplantae</taxon>
        <taxon>Streptophyta</taxon>
        <taxon>Embryophyta</taxon>
        <taxon>Tracheophyta</taxon>
        <taxon>Spermatophyta</taxon>
        <taxon>Magnoliopsida</taxon>
        <taxon>eudicotyledons</taxon>
        <taxon>Gunneridae</taxon>
        <taxon>Pentapetalae</taxon>
        <taxon>rosids</taxon>
        <taxon>malvids</taxon>
        <taxon>Malvales</taxon>
        <taxon>Malvaceae</taxon>
        <taxon>Malvoideae</taxon>
        <taxon>Gossypium</taxon>
    </lineage>
</organism>
<name>A0ABR0QMR1_GOSAR</name>
<dbReference type="PANTHER" id="PTHR31973">
    <property type="entry name" value="POLYPROTEIN, PUTATIVE-RELATED"/>
    <property type="match status" value="1"/>
</dbReference>
<dbReference type="EMBL" id="JARKNE010000003">
    <property type="protein sequence ID" value="KAK5840128.1"/>
    <property type="molecule type" value="Genomic_DNA"/>
</dbReference>
<comment type="caution">
    <text evidence="1">The sequence shown here is derived from an EMBL/GenBank/DDBJ whole genome shotgun (WGS) entry which is preliminary data.</text>
</comment>
<proteinExistence type="predicted"/>
<accession>A0ABR0QMR1</accession>
<evidence type="ECO:0000313" key="2">
    <source>
        <dbReference type="Proteomes" id="UP001358586"/>
    </source>
</evidence>
<sequence>MLIYFHKLGTVGLQNNLRVIYDDTSTIAMLDFWVKFKEIELYVQHEVDNPIIIDEIFLLTTGEGDVEGVEVDGEGHNKGVESNGEDGVDNVADECAGDFVTSDGLDNIAVTRSGEEEDRNKAEEVHHCSVSFKNKMVTAAMIAQYFEATIKDHPKMKLREIQRRCASKMLVNVIIDCCYRAKKIVKEKMAGIHNEEFSLLWDYAHELRSNMPGSTIKMVVQRVTANSLPHFKRYYVRFDALKRGWKVGYRPLIGLDGCSLKGPFKSEFLTAVGRDANNQMFFIAWVVVEVECIDSWGWFLSLLSIDLGLENRYGYTIINDQQKIVKCTIEREWKDLWSALETKDNDAYDNLMKKSPKM</sequence>
<evidence type="ECO:0008006" key="3">
    <source>
        <dbReference type="Google" id="ProtNLM"/>
    </source>
</evidence>
<evidence type="ECO:0000313" key="1">
    <source>
        <dbReference type="EMBL" id="KAK5840128.1"/>
    </source>
</evidence>